<dbReference type="Proteomes" id="UP000277424">
    <property type="component" value="Unassembled WGS sequence"/>
</dbReference>
<reference evidence="5 6" key="1">
    <citation type="submission" date="2018-10" db="EMBL/GenBank/DDBJ databases">
        <title>Comparative analysis of microorganisms from saline springs in Andes Mountain Range, Colombia.</title>
        <authorList>
            <person name="Rubin E."/>
        </authorList>
    </citation>
    <scope>NUCLEOTIDE SEQUENCE [LARGE SCALE GENOMIC DNA]</scope>
    <source>
        <strain evidence="5 6">USBA 36</strain>
    </source>
</reference>
<dbReference type="OrthoDB" id="9809707at2"/>
<dbReference type="PROSITE" id="PS50949">
    <property type="entry name" value="HTH_GNTR"/>
    <property type="match status" value="1"/>
</dbReference>
<dbReference type="InterPro" id="IPR036390">
    <property type="entry name" value="WH_DNA-bd_sf"/>
</dbReference>
<name>A0A420WP46_9PROT</name>
<dbReference type="PANTHER" id="PTHR43537">
    <property type="entry name" value="TRANSCRIPTIONAL REGULATOR, GNTR FAMILY"/>
    <property type="match status" value="1"/>
</dbReference>
<evidence type="ECO:0000256" key="2">
    <source>
        <dbReference type="ARBA" id="ARBA00023125"/>
    </source>
</evidence>
<dbReference type="SMART" id="SM00895">
    <property type="entry name" value="FCD"/>
    <property type="match status" value="1"/>
</dbReference>
<dbReference type="PRINTS" id="PR00035">
    <property type="entry name" value="HTHGNTR"/>
</dbReference>
<evidence type="ECO:0000313" key="5">
    <source>
        <dbReference type="EMBL" id="RKQ72793.1"/>
    </source>
</evidence>
<keyword evidence="3" id="KW-0804">Transcription</keyword>
<dbReference type="PANTHER" id="PTHR43537:SF5">
    <property type="entry name" value="UXU OPERON TRANSCRIPTIONAL REGULATOR"/>
    <property type="match status" value="1"/>
</dbReference>
<keyword evidence="5" id="KW-0670">Pyruvate</keyword>
<dbReference type="CDD" id="cd07377">
    <property type="entry name" value="WHTH_GntR"/>
    <property type="match status" value="1"/>
</dbReference>
<sequence length="243" mass="26629">MQKFDAIAKPQRLTDQIAEVLAQRIRDGEFLPGERLPTEKDMAELFGVSRSVVREAVSMLKYDGLVETRQGSGVFVSSSPNTRSFRIECGLLGGIADLRAVFELRSIVESAAAGLAAERRDPEDIAILRGHLEAMATDIAAGREGVDADTAFHTAIARAADNAYLLRFAEFLGTSLREAIRAARSNSARYPGTPDQVQREHLAVFEAIAAGDSRAAERAMRRHIENAMRRLGLETEKDLEEST</sequence>
<dbReference type="Pfam" id="PF07729">
    <property type="entry name" value="FCD"/>
    <property type="match status" value="1"/>
</dbReference>
<dbReference type="SMART" id="SM00345">
    <property type="entry name" value="HTH_GNTR"/>
    <property type="match status" value="1"/>
</dbReference>
<protein>
    <submittedName>
        <fullName evidence="5">GntR family transcriptional repressor for pyruvate dehydrogenase complex</fullName>
    </submittedName>
</protein>
<dbReference type="InterPro" id="IPR011711">
    <property type="entry name" value="GntR_C"/>
</dbReference>
<dbReference type="GO" id="GO:0003677">
    <property type="term" value="F:DNA binding"/>
    <property type="evidence" value="ECO:0007669"/>
    <property type="project" value="UniProtKB-KW"/>
</dbReference>
<gene>
    <name evidence="5" type="ORF">BCL74_0562</name>
</gene>
<dbReference type="AlphaFoldDB" id="A0A420WP46"/>
<dbReference type="RefSeq" id="WP_008945342.1">
    <property type="nucleotide sequence ID" value="NZ_RBIG01000001.1"/>
</dbReference>
<proteinExistence type="predicted"/>
<evidence type="ECO:0000259" key="4">
    <source>
        <dbReference type="PROSITE" id="PS50949"/>
    </source>
</evidence>
<feature type="domain" description="HTH gntR-type" evidence="4">
    <location>
        <begin position="11"/>
        <end position="79"/>
    </location>
</feature>
<evidence type="ECO:0000256" key="1">
    <source>
        <dbReference type="ARBA" id="ARBA00023015"/>
    </source>
</evidence>
<evidence type="ECO:0000313" key="6">
    <source>
        <dbReference type="Proteomes" id="UP000277424"/>
    </source>
</evidence>
<dbReference type="Gene3D" id="1.10.10.10">
    <property type="entry name" value="Winged helix-like DNA-binding domain superfamily/Winged helix DNA-binding domain"/>
    <property type="match status" value="1"/>
</dbReference>
<organism evidence="5 6">
    <name type="scientific">Oceanibaculum indicum</name>
    <dbReference type="NCBI Taxonomy" id="526216"/>
    <lineage>
        <taxon>Bacteria</taxon>
        <taxon>Pseudomonadati</taxon>
        <taxon>Pseudomonadota</taxon>
        <taxon>Alphaproteobacteria</taxon>
        <taxon>Rhodospirillales</taxon>
        <taxon>Oceanibaculaceae</taxon>
        <taxon>Oceanibaculum</taxon>
    </lineage>
</organism>
<keyword evidence="2" id="KW-0238">DNA-binding</keyword>
<dbReference type="InterPro" id="IPR000524">
    <property type="entry name" value="Tscrpt_reg_HTH_GntR"/>
</dbReference>
<dbReference type="InterPro" id="IPR036388">
    <property type="entry name" value="WH-like_DNA-bd_sf"/>
</dbReference>
<comment type="caution">
    <text evidence="5">The sequence shown here is derived from an EMBL/GenBank/DDBJ whole genome shotgun (WGS) entry which is preliminary data.</text>
</comment>
<dbReference type="EMBL" id="RBIG01000001">
    <property type="protein sequence ID" value="RKQ72793.1"/>
    <property type="molecule type" value="Genomic_DNA"/>
</dbReference>
<dbReference type="InterPro" id="IPR008920">
    <property type="entry name" value="TF_FadR/GntR_C"/>
</dbReference>
<evidence type="ECO:0000256" key="3">
    <source>
        <dbReference type="ARBA" id="ARBA00023163"/>
    </source>
</evidence>
<dbReference type="Gene3D" id="1.20.120.530">
    <property type="entry name" value="GntR ligand-binding domain-like"/>
    <property type="match status" value="1"/>
</dbReference>
<dbReference type="SUPFAM" id="SSF48008">
    <property type="entry name" value="GntR ligand-binding domain-like"/>
    <property type="match status" value="1"/>
</dbReference>
<dbReference type="GO" id="GO:0003700">
    <property type="term" value="F:DNA-binding transcription factor activity"/>
    <property type="evidence" value="ECO:0007669"/>
    <property type="project" value="InterPro"/>
</dbReference>
<dbReference type="SUPFAM" id="SSF46785">
    <property type="entry name" value="Winged helix' DNA-binding domain"/>
    <property type="match status" value="1"/>
</dbReference>
<accession>A0A420WP46</accession>
<dbReference type="Pfam" id="PF00392">
    <property type="entry name" value="GntR"/>
    <property type="match status" value="1"/>
</dbReference>
<keyword evidence="1" id="KW-0805">Transcription regulation</keyword>